<protein>
    <submittedName>
        <fullName evidence="1">6352_t:CDS:1</fullName>
    </submittedName>
</protein>
<dbReference type="Proteomes" id="UP000789920">
    <property type="component" value="Unassembled WGS sequence"/>
</dbReference>
<accession>A0ACA9NT69</accession>
<proteinExistence type="predicted"/>
<reference evidence="1" key="1">
    <citation type="submission" date="2021-06" db="EMBL/GenBank/DDBJ databases">
        <authorList>
            <person name="Kallberg Y."/>
            <person name="Tangrot J."/>
            <person name="Rosling A."/>
        </authorList>
    </citation>
    <scope>NUCLEOTIDE SEQUENCE</scope>
    <source>
        <strain evidence="1">MA461A</strain>
    </source>
</reference>
<evidence type="ECO:0000313" key="2">
    <source>
        <dbReference type="Proteomes" id="UP000789920"/>
    </source>
</evidence>
<dbReference type="EMBL" id="CAJVQC010015435">
    <property type="protein sequence ID" value="CAG8667008.1"/>
    <property type="molecule type" value="Genomic_DNA"/>
</dbReference>
<comment type="caution">
    <text evidence="1">The sequence shown here is derived from an EMBL/GenBank/DDBJ whole genome shotgun (WGS) entry which is preliminary data.</text>
</comment>
<sequence length="182" mass="21063">MSRLKKSSRTDDSHIPGNQEGALRYLLNFSDSLISSQETEADTEEIIRINPKEIIEVNQDIGERNHAKQNSREIVEKSSTGSDHKVRQSERLKNIRKVNYAESSRKKFKAINEKIGITEELTELINQNAELKNQIKKLRKDFELMKSTLEILLRPNNSLSNLETQKLIDETFLKLDKELNNI</sequence>
<evidence type="ECO:0000313" key="1">
    <source>
        <dbReference type="EMBL" id="CAG8667008.1"/>
    </source>
</evidence>
<organism evidence="1 2">
    <name type="scientific">Racocetra persica</name>
    <dbReference type="NCBI Taxonomy" id="160502"/>
    <lineage>
        <taxon>Eukaryota</taxon>
        <taxon>Fungi</taxon>
        <taxon>Fungi incertae sedis</taxon>
        <taxon>Mucoromycota</taxon>
        <taxon>Glomeromycotina</taxon>
        <taxon>Glomeromycetes</taxon>
        <taxon>Diversisporales</taxon>
        <taxon>Gigasporaceae</taxon>
        <taxon>Racocetra</taxon>
    </lineage>
</organism>
<keyword evidence="2" id="KW-1185">Reference proteome</keyword>
<name>A0ACA9NT69_9GLOM</name>
<gene>
    <name evidence="1" type="ORF">RPERSI_LOCUS8514</name>
</gene>